<evidence type="ECO:0000313" key="3">
    <source>
        <dbReference type="Proteomes" id="UP000187203"/>
    </source>
</evidence>
<comment type="caution">
    <text evidence="2">The sequence shown here is derived from an EMBL/GenBank/DDBJ whole genome shotgun (WGS) entry which is preliminary data.</text>
</comment>
<keyword evidence="3" id="KW-1185">Reference proteome</keyword>
<feature type="signal peptide" evidence="1">
    <location>
        <begin position="1"/>
        <end position="19"/>
    </location>
</feature>
<name>A0A1R3L2S8_9ROSI</name>
<evidence type="ECO:0000256" key="1">
    <source>
        <dbReference type="SAM" id="SignalP"/>
    </source>
</evidence>
<sequence>MGLDCGLVAFFAAWDFTCGFEGFDDDVDFFFQFLHHIGFRYFADHFAISEQQTFATCAGDADVGFFGFTWSVYCTTKYGYFDRHFQFRDIFFDFIRNGEQIDIKTTAGRAGYECCRIGDQTECF</sequence>
<protein>
    <submittedName>
        <fullName evidence="2">Uncharacterized protein</fullName>
    </submittedName>
</protein>
<dbReference type="Proteomes" id="UP000187203">
    <property type="component" value="Unassembled WGS sequence"/>
</dbReference>
<gene>
    <name evidence="2" type="ORF">COLO4_01237</name>
</gene>
<accession>A0A1R3L2S8</accession>
<dbReference type="EMBL" id="AWUE01003666">
    <property type="protein sequence ID" value="OMP13646.1"/>
    <property type="molecule type" value="Genomic_DNA"/>
</dbReference>
<dbReference type="AlphaFoldDB" id="A0A1R3L2S8"/>
<proteinExistence type="predicted"/>
<organism evidence="2 3">
    <name type="scientific">Corchorus olitorius</name>
    <dbReference type="NCBI Taxonomy" id="93759"/>
    <lineage>
        <taxon>Eukaryota</taxon>
        <taxon>Viridiplantae</taxon>
        <taxon>Streptophyta</taxon>
        <taxon>Embryophyta</taxon>
        <taxon>Tracheophyta</taxon>
        <taxon>Spermatophyta</taxon>
        <taxon>Magnoliopsida</taxon>
        <taxon>eudicotyledons</taxon>
        <taxon>Gunneridae</taxon>
        <taxon>Pentapetalae</taxon>
        <taxon>rosids</taxon>
        <taxon>malvids</taxon>
        <taxon>Malvales</taxon>
        <taxon>Malvaceae</taxon>
        <taxon>Grewioideae</taxon>
        <taxon>Apeibeae</taxon>
        <taxon>Corchorus</taxon>
    </lineage>
</organism>
<evidence type="ECO:0000313" key="2">
    <source>
        <dbReference type="EMBL" id="OMP13646.1"/>
    </source>
</evidence>
<keyword evidence="1" id="KW-0732">Signal</keyword>
<feature type="chain" id="PRO_5010301803" evidence="1">
    <location>
        <begin position="20"/>
        <end position="124"/>
    </location>
</feature>
<reference evidence="3" key="1">
    <citation type="submission" date="2013-09" db="EMBL/GenBank/DDBJ databases">
        <title>Corchorus olitorius genome sequencing.</title>
        <authorList>
            <person name="Alam M."/>
            <person name="Haque M.S."/>
            <person name="Islam M.S."/>
            <person name="Emdad E.M."/>
            <person name="Islam M.M."/>
            <person name="Ahmed B."/>
            <person name="Halim A."/>
            <person name="Hossen Q.M.M."/>
            <person name="Hossain M.Z."/>
            <person name="Ahmed R."/>
            <person name="Khan M.M."/>
            <person name="Islam R."/>
            <person name="Rashid M.M."/>
            <person name="Khan S.A."/>
            <person name="Rahman M.S."/>
            <person name="Alam M."/>
            <person name="Yahiya A.S."/>
            <person name="Khan M.S."/>
            <person name="Azam M.S."/>
            <person name="Haque T."/>
            <person name="Lashkar M.Z.H."/>
            <person name="Akhand A.I."/>
            <person name="Morshed G."/>
            <person name="Roy S."/>
            <person name="Uddin K.S."/>
            <person name="Rabeya T."/>
            <person name="Hossain A.S."/>
            <person name="Chowdhury A."/>
            <person name="Snigdha A.R."/>
            <person name="Mortoza M.S."/>
            <person name="Matin S.A."/>
            <person name="Hoque S.M.E."/>
            <person name="Islam M.K."/>
            <person name="Roy D.K."/>
            <person name="Haider R."/>
            <person name="Moosa M.M."/>
            <person name="Elias S.M."/>
            <person name="Hasan A.M."/>
            <person name="Jahan S."/>
            <person name="Shafiuddin M."/>
            <person name="Mahmood N."/>
            <person name="Shommy N.S."/>
        </authorList>
    </citation>
    <scope>NUCLEOTIDE SEQUENCE [LARGE SCALE GENOMIC DNA]</scope>
    <source>
        <strain evidence="3">cv. O-4</strain>
    </source>
</reference>